<dbReference type="InParanoid" id="B2WPD6"/>
<dbReference type="Proteomes" id="UP000001471">
    <property type="component" value="Unassembled WGS sequence"/>
</dbReference>
<protein>
    <submittedName>
        <fullName evidence="1">Uncharacterized protein</fullName>
    </submittedName>
</protein>
<dbReference type="EMBL" id="DS231635">
    <property type="protein sequence ID" value="EDU46002.1"/>
    <property type="molecule type" value="Genomic_DNA"/>
</dbReference>
<organism evidence="1 2">
    <name type="scientific">Pyrenophora tritici-repentis (strain Pt-1C-BFP)</name>
    <name type="common">Wheat tan spot fungus</name>
    <name type="synonym">Drechslera tritici-repentis</name>
    <dbReference type="NCBI Taxonomy" id="426418"/>
    <lineage>
        <taxon>Eukaryota</taxon>
        <taxon>Fungi</taxon>
        <taxon>Dikarya</taxon>
        <taxon>Ascomycota</taxon>
        <taxon>Pezizomycotina</taxon>
        <taxon>Dothideomycetes</taxon>
        <taxon>Pleosporomycetidae</taxon>
        <taxon>Pleosporales</taxon>
        <taxon>Pleosporineae</taxon>
        <taxon>Pleosporaceae</taxon>
        <taxon>Pyrenophora</taxon>
    </lineage>
</organism>
<dbReference type="AlphaFoldDB" id="B2WPD6"/>
<reference evidence="2" key="1">
    <citation type="journal article" date="2013" name="G3 (Bethesda)">
        <title>Comparative genomics of a plant-pathogenic fungus, Pyrenophora tritici-repentis, reveals transduplication and the impact of repeat elements on pathogenicity and population divergence.</title>
        <authorList>
            <person name="Manning V.A."/>
            <person name="Pandelova I."/>
            <person name="Dhillon B."/>
            <person name="Wilhelm L.J."/>
            <person name="Goodwin S.B."/>
            <person name="Berlin A.M."/>
            <person name="Figueroa M."/>
            <person name="Freitag M."/>
            <person name="Hane J.K."/>
            <person name="Henrissat B."/>
            <person name="Holman W.H."/>
            <person name="Kodira C.D."/>
            <person name="Martin J."/>
            <person name="Oliver R.P."/>
            <person name="Robbertse B."/>
            <person name="Schackwitz W."/>
            <person name="Schwartz D.C."/>
            <person name="Spatafora J.W."/>
            <person name="Turgeon B.G."/>
            <person name="Yandava C."/>
            <person name="Young S."/>
            <person name="Zhou S."/>
            <person name="Zeng Q."/>
            <person name="Grigoriev I.V."/>
            <person name="Ma L.-J."/>
            <person name="Ciuffetti L.M."/>
        </authorList>
    </citation>
    <scope>NUCLEOTIDE SEQUENCE [LARGE SCALE GENOMIC DNA]</scope>
    <source>
        <strain evidence="2">Pt-1C-BFP</strain>
    </source>
</reference>
<gene>
    <name evidence="1" type="ORF">PTRG_11846</name>
</gene>
<evidence type="ECO:0000313" key="1">
    <source>
        <dbReference type="EMBL" id="EDU46002.1"/>
    </source>
</evidence>
<dbReference type="HOGENOM" id="CLU_1027264_0_0_1"/>
<accession>B2WPD6</accession>
<sequence length="271" mass="30127">MCSDGIVSPRIAVLESRLRARLERSLLYYAASSNPRRLTPADVSSHNATHCWDLHTDDGSRRAEIGLELGLSCAWSRGFESRWMVWSARGAGGAAIANDLRYTEAAENAEDYAYGPYNTPKGTTPVSVPFTAPHSPPTSIPPAFGPVPGTIASSVLSLHKRDSLYHRRQADKSLTQNQQQDSSLVSSFAFMKLEPVLTQIGPSVARFACVYGRTFTSQEALEKHEVEKRRLAWPEGERREKIFKTPRPQYQEDENLRDICAALARQNYGGE</sequence>
<evidence type="ECO:0000313" key="2">
    <source>
        <dbReference type="Proteomes" id="UP000001471"/>
    </source>
</evidence>
<proteinExistence type="predicted"/>
<name>B2WPD6_PYRTR</name>